<comment type="caution">
    <text evidence="11">The sequence shown here is derived from an EMBL/GenBank/DDBJ whole genome shotgun (WGS) entry which is preliminary data.</text>
</comment>
<evidence type="ECO:0000256" key="7">
    <source>
        <dbReference type="RuleBase" id="RU003756"/>
    </source>
</evidence>
<dbReference type="InterPro" id="IPR017261">
    <property type="entry name" value="DNA_mismatch_repair_MutS/MSH"/>
</dbReference>
<dbReference type="InterPro" id="IPR027417">
    <property type="entry name" value="P-loop_NTPase"/>
</dbReference>
<organism evidence="11 12">
    <name type="scientific">Vanrija albida</name>
    <dbReference type="NCBI Taxonomy" id="181172"/>
    <lineage>
        <taxon>Eukaryota</taxon>
        <taxon>Fungi</taxon>
        <taxon>Dikarya</taxon>
        <taxon>Basidiomycota</taxon>
        <taxon>Agaricomycotina</taxon>
        <taxon>Tremellomycetes</taxon>
        <taxon>Trichosporonales</taxon>
        <taxon>Trichosporonaceae</taxon>
        <taxon>Vanrija</taxon>
    </lineage>
</organism>
<reference evidence="11 12" key="1">
    <citation type="submission" date="2023-08" db="EMBL/GenBank/DDBJ databases">
        <title>Annotated Genome Sequence of Vanrija albida AlHP1.</title>
        <authorList>
            <person name="Herzog R."/>
        </authorList>
    </citation>
    <scope>NUCLEOTIDE SEQUENCE [LARGE SCALE GENOMIC DNA]</scope>
    <source>
        <strain evidence="11 12">AlHP1</strain>
    </source>
</reference>
<feature type="compositionally biased region" description="Acidic residues" evidence="9">
    <location>
        <begin position="116"/>
        <end position="125"/>
    </location>
</feature>
<comment type="function">
    <text evidence="6 7">Component of the post-replicative DNA mismatch repair system (MMR).</text>
</comment>
<keyword evidence="6 7" id="KW-0234">DNA repair</keyword>
<dbReference type="Gene3D" id="3.40.50.300">
    <property type="entry name" value="P-loop containing nucleotide triphosphate hydrolases"/>
    <property type="match status" value="1"/>
</dbReference>
<dbReference type="InterPro" id="IPR007696">
    <property type="entry name" value="DNA_mismatch_repair_MutS_core"/>
</dbReference>
<evidence type="ECO:0000256" key="9">
    <source>
        <dbReference type="SAM" id="MobiDB-lite"/>
    </source>
</evidence>
<dbReference type="InterPro" id="IPR036187">
    <property type="entry name" value="DNA_mismatch_repair_MutS_sf"/>
</dbReference>
<dbReference type="Gene3D" id="1.10.1420.10">
    <property type="match status" value="2"/>
</dbReference>
<dbReference type="SUPFAM" id="SSF52540">
    <property type="entry name" value="P-loop containing nucleoside triphosphate hydrolases"/>
    <property type="match status" value="1"/>
</dbReference>
<keyword evidence="12" id="KW-1185">Reference proteome</keyword>
<feature type="compositionally biased region" description="Acidic residues" evidence="9">
    <location>
        <begin position="170"/>
        <end position="179"/>
    </location>
</feature>
<dbReference type="InterPro" id="IPR007695">
    <property type="entry name" value="DNA_mismatch_repair_MutS-lik_N"/>
</dbReference>
<feature type="coiled-coil region" evidence="8">
    <location>
        <begin position="783"/>
        <end position="810"/>
    </location>
</feature>
<comment type="similarity">
    <text evidence="1 6 7">Belongs to the DNA mismatch repair MutS family.</text>
</comment>
<evidence type="ECO:0000256" key="5">
    <source>
        <dbReference type="ARBA" id="ARBA00023125"/>
    </source>
</evidence>
<gene>
    <name evidence="11" type="primary">MSH6</name>
    <name evidence="11" type="ORF">Q8F55_003078</name>
</gene>
<dbReference type="PANTHER" id="PTHR11361">
    <property type="entry name" value="DNA MISMATCH REPAIR PROTEIN MUTS FAMILY MEMBER"/>
    <property type="match status" value="1"/>
</dbReference>
<dbReference type="NCBIfam" id="NF003810">
    <property type="entry name" value="PRK05399.1"/>
    <property type="match status" value="1"/>
</dbReference>
<keyword evidence="5 6" id="KW-0238">DNA-binding</keyword>
<feature type="region of interest" description="Disordered" evidence="9">
    <location>
        <begin position="1"/>
        <end position="179"/>
    </location>
</feature>
<evidence type="ECO:0000256" key="4">
    <source>
        <dbReference type="ARBA" id="ARBA00022840"/>
    </source>
</evidence>
<evidence type="ECO:0000256" key="1">
    <source>
        <dbReference type="ARBA" id="ARBA00006271"/>
    </source>
</evidence>
<dbReference type="SMART" id="SM00533">
    <property type="entry name" value="MUTSd"/>
    <property type="match status" value="1"/>
</dbReference>
<dbReference type="GeneID" id="95984121"/>
<dbReference type="Pfam" id="PF05188">
    <property type="entry name" value="MutS_II"/>
    <property type="match status" value="1"/>
</dbReference>
<evidence type="ECO:0000313" key="11">
    <source>
        <dbReference type="EMBL" id="KAL1412081.1"/>
    </source>
</evidence>
<evidence type="ECO:0000256" key="3">
    <source>
        <dbReference type="ARBA" id="ARBA00022763"/>
    </source>
</evidence>
<dbReference type="SUPFAM" id="SSF53150">
    <property type="entry name" value="DNA repair protein MutS, domain II"/>
    <property type="match status" value="1"/>
</dbReference>
<accession>A0ABR3QCJ0</accession>
<dbReference type="EMBL" id="JBBXJM010000002">
    <property type="protein sequence ID" value="KAL1412081.1"/>
    <property type="molecule type" value="Genomic_DNA"/>
</dbReference>
<evidence type="ECO:0000256" key="2">
    <source>
        <dbReference type="ARBA" id="ARBA00022741"/>
    </source>
</evidence>
<dbReference type="PROSITE" id="PS00486">
    <property type="entry name" value="DNA_MISMATCH_REPAIR_2"/>
    <property type="match status" value="1"/>
</dbReference>
<dbReference type="Pfam" id="PF01624">
    <property type="entry name" value="MutS_I"/>
    <property type="match status" value="1"/>
</dbReference>
<dbReference type="InterPro" id="IPR016151">
    <property type="entry name" value="DNA_mismatch_repair_MutS_N"/>
</dbReference>
<dbReference type="InterPro" id="IPR045076">
    <property type="entry name" value="MutS"/>
</dbReference>
<dbReference type="Proteomes" id="UP001565368">
    <property type="component" value="Unassembled WGS sequence"/>
</dbReference>
<dbReference type="SMART" id="SM00534">
    <property type="entry name" value="MUTSac"/>
    <property type="match status" value="1"/>
</dbReference>
<dbReference type="InterPro" id="IPR036678">
    <property type="entry name" value="MutS_con_dom_sf"/>
</dbReference>
<evidence type="ECO:0000259" key="10">
    <source>
        <dbReference type="PROSITE" id="PS00486"/>
    </source>
</evidence>
<evidence type="ECO:0000256" key="8">
    <source>
        <dbReference type="SAM" id="Coils"/>
    </source>
</evidence>
<proteinExistence type="inferred from homology"/>
<dbReference type="Pfam" id="PF05190">
    <property type="entry name" value="MutS_IV"/>
    <property type="match status" value="1"/>
</dbReference>
<feature type="region of interest" description="Disordered" evidence="9">
    <location>
        <begin position="195"/>
        <end position="264"/>
    </location>
</feature>
<dbReference type="PIRSF" id="PIRSF037677">
    <property type="entry name" value="DNA_mis_repair_Msh6"/>
    <property type="match status" value="1"/>
</dbReference>
<feature type="domain" description="DNA mismatch repair proteins mutS family" evidence="10">
    <location>
        <begin position="1049"/>
        <end position="1065"/>
    </location>
</feature>
<dbReference type="Pfam" id="PF00488">
    <property type="entry name" value="MutS_V"/>
    <property type="match status" value="1"/>
</dbReference>
<dbReference type="Gene3D" id="3.30.420.110">
    <property type="entry name" value="MutS, connector domain"/>
    <property type="match status" value="1"/>
</dbReference>
<dbReference type="InterPro" id="IPR007861">
    <property type="entry name" value="DNA_mismatch_repair_MutS_clamp"/>
</dbReference>
<name>A0ABR3QCJ0_9TREE</name>
<dbReference type="InterPro" id="IPR000432">
    <property type="entry name" value="DNA_mismatch_repair_MutS_C"/>
</dbReference>
<sequence>MPSTQTTLRAFFGAPKTGLASQAAPRATPKEPTKKVSAPQLPPSSSPASTLRTPPSDPVDSPVANASKRARRASPVIVNDDDEPLTPPPVETKAPSKRPSLPPSSPLKQQQPLSEATEDAMDVDDASPFMPQSRRTKRKIIYAESDSDSDGASPAPKAKGRPRKSLKVESDDDEFVFDEADEAAMAAAVDDYEAGVVSEAPSPSPSVASTASPVRKPSKKFVAPKAAPKKPTTSWNTSPPAGPSRPSRENSGGASSGRNDSSNFLLTAAERKKIEAKEDKQAKETCFSFLVDIKDKEGRRPDHPDYDPRTIHIPRSAWDQFTPFEKQFWEIKQNHYDTVLFFQKGKFYELYENDAAIGHQEFDLKLTDRVKMKMVGVPEQSFEFWAAKFLGAGYKVGKVEQTETAIGMEMRSKTDAKSKASKPAGREIVRRELAQVFTNGTIVDGTYLNSDEANHCVSIKEWTEGPNATSSFGICIMDASTGEFNLSAFDDDVCRTRLETMFRQIRPKELVYCQGNLSVNTTRLLRSILPPSTAWQSFKEAQTGNADDTLASLDTIFDADGTGETVLPEAISSMTDKPLAMESLGIMVYYLQTLNLDKDLISQRNFNVYDPIKNGKCLVLDGQTLSHMEVLVNGEGGHEGTLLQLLQRCLTPFGKRLFRIWLTSPLKDAVAINDRLNAVDDLMSAPTFSGQFTNLCKGLPDLERLLSRIHSGSIRVSDFLKVVENFDKIHGAMDGLNRVADQFESPSVRGLLRSAPDLGPLLAHIHEMFTVDHGEKTIDLNPTRGANQECDDADDEIARIEGELDGILRDIKRKYKVANAKFWHSAQGNKEIYQIEVPASFKPPSQWTKCSNTKSYSRWYTPETLPAIREIQEARETQSVTRRMFFKSLLAEFDKDRLIWLKMIRIIAELDCLVSLAKASNDMDEPKCRPEFVESEEAFVDFESLRHPSMCLQRDFIANDVQLGGDVARTTLLTGPNMAGKSTLLRMTAAGVILAQLGCYVPAARARLSPIDRIQTRMGAYDNMFASASTFKVELDECSKILREAGPRSLVILDELGRGTSTFDGMAIAGAVLHHLSTHTLPLGFFATHYGSLTDDFAYHPNVRNMHMQVHVDDDEGVVFLYKLIKGHAESSHGTHVAKLAGVPQNVIARADEVSAQFFEAFKDKLASRRQSSLSVMAQSDVAWLLKLATTGTVDETTASVSQQLDVIRRAAAAYAA</sequence>
<dbReference type="SUPFAM" id="SSF48334">
    <property type="entry name" value="DNA repair protein MutS, domain III"/>
    <property type="match status" value="1"/>
</dbReference>
<dbReference type="Gene3D" id="3.40.1170.10">
    <property type="entry name" value="DNA repair protein MutS, domain I"/>
    <property type="match status" value="1"/>
</dbReference>
<dbReference type="Pfam" id="PF05192">
    <property type="entry name" value="MutS_III"/>
    <property type="match status" value="1"/>
</dbReference>
<evidence type="ECO:0000313" key="12">
    <source>
        <dbReference type="Proteomes" id="UP001565368"/>
    </source>
</evidence>
<dbReference type="RefSeq" id="XP_069212025.1">
    <property type="nucleotide sequence ID" value="XM_069351639.1"/>
</dbReference>
<keyword evidence="8" id="KW-0175">Coiled coil</keyword>
<evidence type="ECO:0000256" key="6">
    <source>
        <dbReference type="PIRNR" id="PIRNR037677"/>
    </source>
</evidence>
<keyword evidence="2 6" id="KW-0547">Nucleotide-binding</keyword>
<keyword evidence="4 6" id="KW-0067">ATP-binding</keyword>
<dbReference type="InterPro" id="IPR007860">
    <property type="entry name" value="DNA_mmatch_repair_MutS_con_dom"/>
</dbReference>
<protein>
    <recommendedName>
        <fullName evidence="6">DNA mismatch repair protein</fullName>
    </recommendedName>
</protein>
<feature type="compositionally biased region" description="Polar residues" evidence="9">
    <location>
        <begin position="249"/>
        <end position="264"/>
    </location>
</feature>
<feature type="compositionally biased region" description="Low complexity" evidence="9">
    <location>
        <begin position="195"/>
        <end position="231"/>
    </location>
</feature>
<keyword evidence="3 6" id="KW-0227">DNA damage</keyword>
<dbReference type="SUPFAM" id="SSF55271">
    <property type="entry name" value="DNA repair protein MutS, domain I"/>
    <property type="match status" value="1"/>
</dbReference>
<dbReference type="PANTHER" id="PTHR11361:SF148">
    <property type="entry name" value="DNA MISMATCH REPAIR PROTEIN MSH6"/>
    <property type="match status" value="1"/>
</dbReference>